<reference evidence="3 4" key="1">
    <citation type="submission" date="2024-05" db="EMBL/GenBank/DDBJ databases">
        <title>Three bacterial strains, DH-69, EH-24, and ECK-19 isolated from coastal sediments.</title>
        <authorList>
            <person name="Ye Y.-Q."/>
            <person name="Du Z.-J."/>
        </authorList>
    </citation>
    <scope>NUCLEOTIDE SEQUENCE [LARGE SCALE GENOMIC DNA]</scope>
    <source>
        <strain evidence="3 4">ECK-19</strain>
    </source>
</reference>
<name>A0ABV3Z6Q8_9PROT</name>
<feature type="signal peptide" evidence="2">
    <location>
        <begin position="1"/>
        <end position="25"/>
    </location>
</feature>
<proteinExistence type="predicted"/>
<dbReference type="EMBL" id="JBEHZE010000001">
    <property type="protein sequence ID" value="MEX6634506.1"/>
    <property type="molecule type" value="Genomic_DNA"/>
</dbReference>
<protein>
    <submittedName>
        <fullName evidence="3">Uncharacterized protein</fullName>
    </submittedName>
</protein>
<dbReference type="Proteomes" id="UP001560685">
    <property type="component" value="Unassembled WGS sequence"/>
</dbReference>
<feature type="region of interest" description="Disordered" evidence="1">
    <location>
        <begin position="22"/>
        <end position="50"/>
    </location>
</feature>
<keyword evidence="2" id="KW-0732">Signal</keyword>
<keyword evidence="4" id="KW-1185">Reference proteome</keyword>
<organism evidence="3 4">
    <name type="scientific">Hyphococcus lacteus</name>
    <dbReference type="NCBI Taxonomy" id="3143536"/>
    <lineage>
        <taxon>Bacteria</taxon>
        <taxon>Pseudomonadati</taxon>
        <taxon>Pseudomonadota</taxon>
        <taxon>Alphaproteobacteria</taxon>
        <taxon>Parvularculales</taxon>
        <taxon>Parvularculaceae</taxon>
        <taxon>Hyphococcus</taxon>
    </lineage>
</organism>
<evidence type="ECO:0000313" key="3">
    <source>
        <dbReference type="EMBL" id="MEX6634506.1"/>
    </source>
</evidence>
<sequence length="367" mass="39778">MMLQRTLFVAVTVLLLSACSGGNDDAPSTPPPSPPVTPPPAPVDPVPTQSGSLNGYLTALEFGQANDDIFDVPTASQRTSLSEVVSDILNERYTDAHETAETIGYELVEFLDTDTGKTYYLLREKIPVPTAGSAGGGTFIFNPSASRNVAIHVPHPKFDQNTNLEGIAAYLELDVRYFLMAGVHRRSSPVASSCQNFSDYRVSDAVHNDEHLFFVAQKSIEDFNNDVHYIEFHGFGSASLTTLQSQCAPGDNDKLVNLSETRSLVNASGVTLMTTLASVINNGGQISACMYSPFLDVEGDDLYTTSLGGTTNTSGRYTNGSPDVCDTAAEDSSNTHRYLHIEQSSDVRSDNRDLMIDYLDQAMDQFL</sequence>
<evidence type="ECO:0000256" key="1">
    <source>
        <dbReference type="SAM" id="MobiDB-lite"/>
    </source>
</evidence>
<accession>A0ABV3Z6Q8</accession>
<evidence type="ECO:0000313" key="4">
    <source>
        <dbReference type="Proteomes" id="UP001560685"/>
    </source>
</evidence>
<evidence type="ECO:0000256" key="2">
    <source>
        <dbReference type="SAM" id="SignalP"/>
    </source>
</evidence>
<dbReference type="PROSITE" id="PS51257">
    <property type="entry name" value="PROKAR_LIPOPROTEIN"/>
    <property type="match status" value="1"/>
</dbReference>
<feature type="chain" id="PRO_5047262324" evidence="2">
    <location>
        <begin position="26"/>
        <end position="367"/>
    </location>
</feature>
<comment type="caution">
    <text evidence="3">The sequence shown here is derived from an EMBL/GenBank/DDBJ whole genome shotgun (WGS) entry which is preliminary data.</text>
</comment>
<dbReference type="RefSeq" id="WP_369314487.1">
    <property type="nucleotide sequence ID" value="NZ_JBEHZE010000001.1"/>
</dbReference>
<feature type="compositionally biased region" description="Pro residues" evidence="1">
    <location>
        <begin position="28"/>
        <end position="45"/>
    </location>
</feature>
<gene>
    <name evidence="3" type="ORF">ABFZ84_13200</name>
</gene>